<gene>
    <name evidence="2" type="ORF">A5888_004300</name>
</gene>
<feature type="compositionally biased region" description="Basic and acidic residues" evidence="1">
    <location>
        <begin position="46"/>
        <end position="70"/>
    </location>
</feature>
<protein>
    <submittedName>
        <fullName evidence="2">Uncharacterized protein</fullName>
    </submittedName>
</protein>
<evidence type="ECO:0000256" key="1">
    <source>
        <dbReference type="SAM" id="MobiDB-lite"/>
    </source>
</evidence>
<evidence type="ECO:0000313" key="3">
    <source>
        <dbReference type="Proteomes" id="UP000195141"/>
    </source>
</evidence>
<keyword evidence="3" id="KW-1185">Reference proteome</keyword>
<proteinExistence type="predicted"/>
<reference evidence="2" key="2">
    <citation type="submission" date="2024-03" db="EMBL/GenBank/DDBJ databases">
        <title>The Genome Sequence of Enterococcus sp. DIV0242b.</title>
        <authorList>
            <consortium name="The Broad Institute Genomics Platform"/>
            <consortium name="The Broad Institute Microbial Omics Core"/>
            <consortium name="The Broad Institute Genomic Center for Infectious Diseases"/>
            <person name="Earl A."/>
            <person name="Manson A."/>
            <person name="Gilmore M."/>
            <person name="Schwartman J."/>
            <person name="Shea T."/>
            <person name="Abouelleil A."/>
            <person name="Cao P."/>
            <person name="Chapman S."/>
            <person name="Cusick C."/>
            <person name="Young S."/>
            <person name="Neafsey D."/>
            <person name="Nusbaum C."/>
            <person name="Birren B."/>
        </authorList>
    </citation>
    <scope>NUCLEOTIDE SEQUENCE</scope>
    <source>
        <strain evidence="2">9E7_DIV0242</strain>
    </source>
</reference>
<dbReference type="Proteomes" id="UP000195141">
    <property type="component" value="Chromosome"/>
</dbReference>
<dbReference type="AlphaFoldDB" id="A0AAQ3W0F8"/>
<dbReference type="EMBL" id="CP147247">
    <property type="protein sequence ID" value="WYJ92511.1"/>
    <property type="molecule type" value="Genomic_DNA"/>
</dbReference>
<reference evidence="2" key="1">
    <citation type="submission" date="2017-05" db="EMBL/GenBank/DDBJ databases">
        <authorList>
            <consortium name="The Broad Institute Genomics Platform"/>
            <consortium name="The Broad Institute Genomic Center for Infectious Diseases"/>
            <person name="Earl A."/>
            <person name="Manson A."/>
            <person name="Schwartman J."/>
            <person name="Gilmore M."/>
            <person name="Abouelleil A."/>
            <person name="Cao P."/>
            <person name="Chapman S."/>
            <person name="Cusick C."/>
            <person name="Shea T."/>
            <person name="Young S."/>
            <person name="Neafsey D."/>
            <person name="Nusbaum C."/>
            <person name="Birren B."/>
        </authorList>
    </citation>
    <scope>NUCLEOTIDE SEQUENCE</scope>
    <source>
        <strain evidence="2">9E7_DIV0242</strain>
    </source>
</reference>
<sequence length="70" mass="8263">MLENIIALLALVMLLMIPPPEEPENDSGRKNPELYRKLKNASKKRQWQDRRENRFDNPPVKDDKNPKKPP</sequence>
<feature type="compositionally biased region" description="Basic and acidic residues" evidence="1">
    <location>
        <begin position="26"/>
        <end position="36"/>
    </location>
</feature>
<accession>A0AAQ3W0F8</accession>
<dbReference type="RefSeq" id="WP_339101837.1">
    <property type="nucleotide sequence ID" value="NZ_CP147247.1"/>
</dbReference>
<feature type="region of interest" description="Disordered" evidence="1">
    <location>
        <begin position="18"/>
        <end position="70"/>
    </location>
</feature>
<name>A0AAQ3W0F8_9ENTE</name>
<evidence type="ECO:0000313" key="2">
    <source>
        <dbReference type="EMBL" id="WYJ92511.1"/>
    </source>
</evidence>
<organism evidence="2 3">
    <name type="scientific">Candidatus Enterococcus clewellii</name>
    <dbReference type="NCBI Taxonomy" id="1834193"/>
    <lineage>
        <taxon>Bacteria</taxon>
        <taxon>Bacillati</taxon>
        <taxon>Bacillota</taxon>
        <taxon>Bacilli</taxon>
        <taxon>Lactobacillales</taxon>
        <taxon>Enterococcaceae</taxon>
        <taxon>Enterococcus</taxon>
    </lineage>
</organism>